<reference evidence="2 3" key="1">
    <citation type="submission" date="2024-02" db="EMBL/GenBank/DDBJ databases">
        <title>High-quality chromosome-scale genome assembly of Pensacola bahiagrass (Paspalum notatum Flugge var. saurae).</title>
        <authorList>
            <person name="Vega J.M."/>
            <person name="Podio M."/>
            <person name="Orjuela J."/>
            <person name="Siena L.A."/>
            <person name="Pessino S.C."/>
            <person name="Combes M.C."/>
            <person name="Mariac C."/>
            <person name="Albertini E."/>
            <person name="Pupilli F."/>
            <person name="Ortiz J.P.A."/>
            <person name="Leblanc O."/>
        </authorList>
    </citation>
    <scope>NUCLEOTIDE SEQUENCE [LARGE SCALE GENOMIC DNA]</scope>
    <source>
        <strain evidence="2">R1</strain>
        <tissue evidence="2">Leaf</tissue>
    </source>
</reference>
<evidence type="ECO:0000259" key="1">
    <source>
        <dbReference type="Pfam" id="PF07762"/>
    </source>
</evidence>
<dbReference type="Proteomes" id="UP001341281">
    <property type="component" value="Chromosome 02"/>
</dbReference>
<gene>
    <name evidence="2" type="ORF">U9M48_010757</name>
</gene>
<organism evidence="2 3">
    <name type="scientific">Paspalum notatum var. saurae</name>
    <dbReference type="NCBI Taxonomy" id="547442"/>
    <lineage>
        <taxon>Eukaryota</taxon>
        <taxon>Viridiplantae</taxon>
        <taxon>Streptophyta</taxon>
        <taxon>Embryophyta</taxon>
        <taxon>Tracheophyta</taxon>
        <taxon>Spermatophyta</taxon>
        <taxon>Magnoliopsida</taxon>
        <taxon>Liliopsida</taxon>
        <taxon>Poales</taxon>
        <taxon>Poaceae</taxon>
        <taxon>PACMAD clade</taxon>
        <taxon>Panicoideae</taxon>
        <taxon>Andropogonodae</taxon>
        <taxon>Paspaleae</taxon>
        <taxon>Paspalinae</taxon>
        <taxon>Paspalum</taxon>
    </lineage>
</organism>
<name>A0AAQ3WGM7_PASNO</name>
<evidence type="ECO:0000313" key="2">
    <source>
        <dbReference type="EMBL" id="WVZ60777.1"/>
    </source>
</evidence>
<dbReference type="AlphaFoldDB" id="A0AAQ3WGM7"/>
<dbReference type="PANTHER" id="PTHR33086:SF54">
    <property type="entry name" value="DUF1618 DOMAIN-CONTAINING PROTEIN"/>
    <property type="match status" value="1"/>
</dbReference>
<keyword evidence="3" id="KW-1185">Reference proteome</keyword>
<sequence>MFSLGGEAFWVDLRQGLVHCDWPPSSAGGGSSVDFGFIPLPLGCPPDLRYTQPTLQESDFAEATIDRTSALVNGTIRFVYIDRARPGGNVIVCVSDLDLETKVWKNCKTFLAKELWRLWSFKEGLPETEPRFPVLMADGTLCLLLCNKPKKGYADPTDEDYICNVELSNLTVLWSARLRKHHTIDAPPILPTHFFRALNALDPQKRELRGVFTQKQ</sequence>
<accession>A0AAQ3WGM7</accession>
<dbReference type="InterPro" id="IPR011676">
    <property type="entry name" value="DUF1618"/>
</dbReference>
<evidence type="ECO:0000313" key="3">
    <source>
        <dbReference type="Proteomes" id="UP001341281"/>
    </source>
</evidence>
<dbReference type="Pfam" id="PF07762">
    <property type="entry name" value="DUF1618"/>
    <property type="match status" value="1"/>
</dbReference>
<feature type="domain" description="DUF1618" evidence="1">
    <location>
        <begin position="10"/>
        <end position="136"/>
    </location>
</feature>
<dbReference type="PANTHER" id="PTHR33086">
    <property type="entry name" value="OS05G0468200 PROTEIN-RELATED"/>
    <property type="match status" value="1"/>
</dbReference>
<dbReference type="EMBL" id="CP144746">
    <property type="protein sequence ID" value="WVZ60777.1"/>
    <property type="molecule type" value="Genomic_DNA"/>
</dbReference>
<protein>
    <recommendedName>
        <fullName evidence="1">DUF1618 domain-containing protein</fullName>
    </recommendedName>
</protein>
<proteinExistence type="predicted"/>